<dbReference type="SUPFAM" id="SSF52518">
    <property type="entry name" value="Thiamin diphosphate-binding fold (THDP-binding)"/>
    <property type="match status" value="1"/>
</dbReference>
<evidence type="ECO:0000256" key="9">
    <source>
        <dbReference type="ARBA" id="ARBA00051231"/>
    </source>
</evidence>
<comment type="function">
    <text evidence="8 10">The pyruvate dehydrogenase complex catalyzes the overall conversion of pyruvate to acetyl-CoA and CO(2). It contains multiple copies of three enzymatic components: pyruvate dehydrogenase (E1), dihydrolipoamide acetyltransferase (E2) and lipoamide dehydrogenase (E3).</text>
</comment>
<reference evidence="12" key="1">
    <citation type="submission" date="2020-11" db="EMBL/GenBank/DDBJ databases">
        <title>Multidrug resistant novel bacterium Savagea serpentis sp. nov., isolated from the scats of a vine snake (Ahaetulla nasuta).</title>
        <authorList>
            <person name="Venkata Ramana V."/>
            <person name="Vikas Patil S."/>
            <person name="Yogita Lugani V."/>
        </authorList>
    </citation>
    <scope>NUCLEOTIDE SEQUENCE</scope>
    <source>
        <strain evidence="12">SN6</strain>
    </source>
</reference>
<proteinExistence type="predicted"/>
<dbReference type="CDD" id="cd02000">
    <property type="entry name" value="TPP_E1_PDC_ADC_BCADC"/>
    <property type="match status" value="1"/>
</dbReference>
<dbReference type="PANTHER" id="PTHR43380">
    <property type="entry name" value="2-OXOISOVALERATE DEHYDROGENASE SUBUNIT ALPHA, MITOCHONDRIAL"/>
    <property type="match status" value="1"/>
</dbReference>
<comment type="subunit">
    <text evidence="2 10">Heterodimer of an alpha and a beta chain.</text>
</comment>
<evidence type="ECO:0000256" key="4">
    <source>
        <dbReference type="ARBA" id="ARBA00014159"/>
    </source>
</evidence>
<protein>
    <recommendedName>
        <fullName evidence="4 10">Pyruvate dehydrogenase E1 component subunit alpha</fullName>
        <ecNumber evidence="3 10">1.2.4.1</ecNumber>
    </recommendedName>
</protein>
<evidence type="ECO:0000256" key="2">
    <source>
        <dbReference type="ARBA" id="ARBA00011870"/>
    </source>
</evidence>
<organism evidence="12 13">
    <name type="scientific">Savagea serpentis</name>
    <dbReference type="NCBI Taxonomy" id="2785297"/>
    <lineage>
        <taxon>Bacteria</taxon>
        <taxon>Bacillati</taxon>
        <taxon>Bacillota</taxon>
        <taxon>Bacilli</taxon>
        <taxon>Bacillales</taxon>
        <taxon>Caryophanaceae</taxon>
        <taxon>Savagea</taxon>
    </lineage>
</organism>
<gene>
    <name evidence="12" type="primary">pdhA</name>
    <name evidence="12" type="ORF">IRY55_12725</name>
</gene>
<keyword evidence="5 10" id="KW-0560">Oxidoreductase</keyword>
<dbReference type="NCBIfam" id="TIGR03181">
    <property type="entry name" value="PDH_E1_alph_x"/>
    <property type="match status" value="1"/>
</dbReference>
<evidence type="ECO:0000256" key="10">
    <source>
        <dbReference type="RuleBase" id="RU366007"/>
    </source>
</evidence>
<sequence length="351" mass="39867">MKTNYPLFQLMNERGEKIQEGTYGQMEKERAKRFYEQMMRARLFDRQAIHLQRQGRLGTYVPYEGQEAAQVGSLTALDKQDWIFPSYREHGGLIATGAKMESVLLYWGGHPVGSIPDERRKVFAPAIPIATQIPQAAGVAWASKLQEKEEVTIVYFGDGATSEGDFHEGMNFASVYQVPLVLFNQNNGYAISVPITKQMNSETIAQKAVAYDMPSVRVDGNDVFAVYEVTKRAVEHARSGQGPMLIEAVTWRKGAHTTADDPAKYREPHEGEAFVDPVERLTLYLKQEGWWDEEWAATIEREVLEEIERAIDEVERYPKPDASVLFDHVYATLPSSLERQKRQFIERGGRA</sequence>
<comment type="cofactor">
    <cofactor evidence="1 10">
        <name>thiamine diphosphate</name>
        <dbReference type="ChEBI" id="CHEBI:58937"/>
    </cofactor>
</comment>
<accession>A0A8J7G4T7</accession>
<keyword evidence="13" id="KW-1185">Reference proteome</keyword>
<evidence type="ECO:0000256" key="3">
    <source>
        <dbReference type="ARBA" id="ARBA00012281"/>
    </source>
</evidence>
<dbReference type="RefSeq" id="WP_194563713.1">
    <property type="nucleotide sequence ID" value="NZ_JADKPV010000010.1"/>
</dbReference>
<dbReference type="Gene3D" id="3.40.50.970">
    <property type="match status" value="1"/>
</dbReference>
<dbReference type="AlphaFoldDB" id="A0A8J7G4T7"/>
<dbReference type="EMBL" id="JADKPV010000010">
    <property type="protein sequence ID" value="MBF4502225.1"/>
    <property type="molecule type" value="Genomic_DNA"/>
</dbReference>
<evidence type="ECO:0000259" key="11">
    <source>
        <dbReference type="Pfam" id="PF00676"/>
    </source>
</evidence>
<dbReference type="PANTHER" id="PTHR43380:SF1">
    <property type="entry name" value="2-OXOISOVALERATE DEHYDROGENASE SUBUNIT ALPHA, MITOCHONDRIAL"/>
    <property type="match status" value="1"/>
</dbReference>
<dbReference type="InterPro" id="IPR050771">
    <property type="entry name" value="Alpha-ketoacid_DH_E1_comp"/>
</dbReference>
<feature type="domain" description="Dehydrogenase E1 component" evidence="11">
    <location>
        <begin position="37"/>
        <end position="322"/>
    </location>
</feature>
<keyword evidence="7 10" id="KW-0670">Pyruvate</keyword>
<dbReference type="InterPro" id="IPR001017">
    <property type="entry name" value="DH_E1"/>
</dbReference>
<dbReference type="GO" id="GO:0009083">
    <property type="term" value="P:branched-chain amino acid catabolic process"/>
    <property type="evidence" value="ECO:0007669"/>
    <property type="project" value="TreeGrafter"/>
</dbReference>
<comment type="caution">
    <text evidence="12">The sequence shown here is derived from an EMBL/GenBank/DDBJ whole genome shotgun (WGS) entry which is preliminary data.</text>
</comment>
<dbReference type="EC" id="1.2.4.1" evidence="3 10"/>
<evidence type="ECO:0000256" key="8">
    <source>
        <dbReference type="ARBA" id="ARBA00025211"/>
    </source>
</evidence>
<evidence type="ECO:0000313" key="12">
    <source>
        <dbReference type="EMBL" id="MBF4502225.1"/>
    </source>
</evidence>
<evidence type="ECO:0000313" key="13">
    <source>
        <dbReference type="Proteomes" id="UP000622653"/>
    </source>
</evidence>
<keyword evidence="6 10" id="KW-0786">Thiamine pyrophosphate</keyword>
<dbReference type="Pfam" id="PF00676">
    <property type="entry name" value="E1_dh"/>
    <property type="match status" value="1"/>
</dbReference>
<comment type="catalytic activity">
    <reaction evidence="9 10">
        <text>N(6)-[(R)-lipoyl]-L-lysyl-[protein] + pyruvate + H(+) = N(6)-[(R)-S(8)-acetyldihydrolipoyl]-L-lysyl-[protein] + CO2</text>
        <dbReference type="Rhea" id="RHEA:19189"/>
        <dbReference type="Rhea" id="RHEA-COMP:10474"/>
        <dbReference type="Rhea" id="RHEA-COMP:10478"/>
        <dbReference type="ChEBI" id="CHEBI:15361"/>
        <dbReference type="ChEBI" id="CHEBI:15378"/>
        <dbReference type="ChEBI" id="CHEBI:16526"/>
        <dbReference type="ChEBI" id="CHEBI:83099"/>
        <dbReference type="ChEBI" id="CHEBI:83111"/>
        <dbReference type="EC" id="1.2.4.1"/>
    </reaction>
</comment>
<name>A0A8J7G4T7_9BACL</name>
<dbReference type="Proteomes" id="UP000622653">
    <property type="component" value="Unassembled WGS sequence"/>
</dbReference>
<evidence type="ECO:0000256" key="6">
    <source>
        <dbReference type="ARBA" id="ARBA00023052"/>
    </source>
</evidence>
<dbReference type="GO" id="GO:0004739">
    <property type="term" value="F:pyruvate dehydrogenase (acetyl-transferring) activity"/>
    <property type="evidence" value="ECO:0007669"/>
    <property type="project" value="UniProtKB-UniRule"/>
</dbReference>
<evidence type="ECO:0000256" key="5">
    <source>
        <dbReference type="ARBA" id="ARBA00023002"/>
    </source>
</evidence>
<evidence type="ECO:0000256" key="7">
    <source>
        <dbReference type="ARBA" id="ARBA00023317"/>
    </source>
</evidence>
<dbReference type="InterPro" id="IPR017596">
    <property type="entry name" value="PdhA/BkdA"/>
</dbReference>
<dbReference type="InterPro" id="IPR029061">
    <property type="entry name" value="THDP-binding"/>
</dbReference>
<evidence type="ECO:0000256" key="1">
    <source>
        <dbReference type="ARBA" id="ARBA00001964"/>
    </source>
</evidence>